<evidence type="ECO:0000313" key="3">
    <source>
        <dbReference type="Proteomes" id="UP000004625"/>
    </source>
</evidence>
<reference evidence="2 3" key="1">
    <citation type="submission" date="2011-09" db="EMBL/GenBank/DDBJ databases">
        <authorList>
            <person name="Weinstock G."/>
            <person name="Sodergren E."/>
            <person name="Clifton S."/>
            <person name="Fulton L."/>
            <person name="Fulton B."/>
            <person name="Courtney L."/>
            <person name="Fronick C."/>
            <person name="Harrison M."/>
            <person name="Strong C."/>
            <person name="Farmer C."/>
            <person name="Delahaunty K."/>
            <person name="Markovic C."/>
            <person name="Hall O."/>
            <person name="Minx P."/>
            <person name="Tomlinson C."/>
            <person name="Mitreva M."/>
            <person name="Hou S."/>
            <person name="Chen J."/>
            <person name="Wollam A."/>
            <person name="Pepin K.H."/>
            <person name="Johnson M."/>
            <person name="Bhonagiri V."/>
            <person name="Zhang X."/>
            <person name="Suruliraj S."/>
            <person name="Warren W."/>
            <person name="Chinwalla A."/>
            <person name="Mardis E.R."/>
            <person name="Wilson R.K."/>
        </authorList>
    </citation>
    <scope>NUCLEOTIDE SEQUENCE [LARGE SCALE GENOMIC DNA]</scope>
    <source>
        <strain evidence="2 3">F0439</strain>
    </source>
</reference>
<dbReference type="Gene3D" id="2.60.40.10">
    <property type="entry name" value="Immunoglobulins"/>
    <property type="match status" value="1"/>
</dbReference>
<proteinExistence type="predicted"/>
<dbReference type="Proteomes" id="UP000004625">
    <property type="component" value="Unassembled WGS sequence"/>
</dbReference>
<comment type="caution">
    <text evidence="2">The sequence shown here is derived from an EMBL/GenBank/DDBJ whole genome shotgun (WGS) entry which is preliminary data.</text>
</comment>
<dbReference type="STRING" id="797515.HMPREF9103_02460"/>
<accession>G9ZRU9</accession>
<organism evidence="2 3">
    <name type="scientific">Lentilactobacillus parafarraginis F0439</name>
    <dbReference type="NCBI Taxonomy" id="797515"/>
    <lineage>
        <taxon>Bacteria</taxon>
        <taxon>Bacillati</taxon>
        <taxon>Bacillota</taxon>
        <taxon>Bacilli</taxon>
        <taxon>Lactobacillales</taxon>
        <taxon>Lactobacillaceae</taxon>
        <taxon>Lentilactobacillus</taxon>
    </lineage>
</organism>
<dbReference type="InterPro" id="IPR013783">
    <property type="entry name" value="Ig-like_fold"/>
</dbReference>
<evidence type="ECO:0000256" key="1">
    <source>
        <dbReference type="SAM" id="Coils"/>
    </source>
</evidence>
<gene>
    <name evidence="2" type="ORF">HMPREF9103_02460</name>
</gene>
<sequence>MAYNNVPWERLCFSGSSHLSDHIEGKKLNMKSATLLLGLGLALPLFYSAPVSASYVNSAPAALKLKIRPVNNSQTKITGSVTKGSLVKLYQDGAYAKKAVVQSNGRFVINLKSPLSHIGSYQLTATKVNFKPLTESFKVTSYPYTNQIKPLQTQVTALQKQLTSIQSQLSTMQSTADGLTNQDTTSSDYQRALTTAGNNPQAYQATYLSLEQQAIDLQNQMNQIQTQIQHYQDLSNF</sequence>
<protein>
    <submittedName>
        <fullName evidence="2">Uncharacterized protein</fullName>
    </submittedName>
</protein>
<dbReference type="eggNOG" id="ENOG50301I2">
    <property type="taxonomic scope" value="Bacteria"/>
</dbReference>
<dbReference type="PATRIC" id="fig|797515.3.peg.2222"/>
<dbReference type="AlphaFoldDB" id="G9ZRU9"/>
<feature type="coiled-coil region" evidence="1">
    <location>
        <begin position="207"/>
        <end position="234"/>
    </location>
</feature>
<keyword evidence="3" id="KW-1185">Reference proteome</keyword>
<evidence type="ECO:0000313" key="2">
    <source>
        <dbReference type="EMBL" id="EHL96235.1"/>
    </source>
</evidence>
<dbReference type="EMBL" id="AGEY01000185">
    <property type="protein sequence ID" value="EHL96235.1"/>
    <property type="molecule type" value="Genomic_DNA"/>
</dbReference>
<name>G9ZRU9_9LACO</name>
<dbReference type="HOGENOM" id="CLU_1330511_0_0_9"/>
<keyword evidence="1" id="KW-0175">Coiled coil</keyword>